<evidence type="ECO:0000313" key="2">
    <source>
        <dbReference type="Proteomes" id="UP000271098"/>
    </source>
</evidence>
<organism evidence="3">
    <name type="scientific">Gongylonema pulchrum</name>
    <dbReference type="NCBI Taxonomy" id="637853"/>
    <lineage>
        <taxon>Eukaryota</taxon>
        <taxon>Metazoa</taxon>
        <taxon>Ecdysozoa</taxon>
        <taxon>Nematoda</taxon>
        <taxon>Chromadorea</taxon>
        <taxon>Rhabditida</taxon>
        <taxon>Spirurina</taxon>
        <taxon>Spiruromorpha</taxon>
        <taxon>Spiruroidea</taxon>
        <taxon>Gongylonematidae</taxon>
        <taxon>Gongylonema</taxon>
    </lineage>
</organism>
<proteinExistence type="predicted"/>
<name>A0A183D2N0_9BILA</name>
<evidence type="ECO:0000313" key="1">
    <source>
        <dbReference type="EMBL" id="VDK37206.1"/>
    </source>
</evidence>
<protein>
    <submittedName>
        <fullName evidence="3">DUF4371 domain-containing protein</fullName>
    </submittedName>
</protein>
<reference evidence="1 2" key="2">
    <citation type="submission" date="2018-11" db="EMBL/GenBank/DDBJ databases">
        <authorList>
            <consortium name="Pathogen Informatics"/>
        </authorList>
    </citation>
    <scope>NUCLEOTIDE SEQUENCE [LARGE SCALE GENOMIC DNA]</scope>
</reference>
<reference evidence="3" key="1">
    <citation type="submission" date="2016-06" db="UniProtKB">
        <authorList>
            <consortium name="WormBaseParasite"/>
        </authorList>
    </citation>
    <scope>IDENTIFICATION</scope>
</reference>
<sequence>MRPALLLSKYPKKIDYKENIIRQRQREDNSLLSWTVRILFYRDKGTNERMDELQDSTNANLDFCSQLKEGLKQTPRQHFHCCCCFVNALAGIGALENGMKPEMK</sequence>
<dbReference type="AlphaFoldDB" id="A0A183D2N0"/>
<gene>
    <name evidence="1" type="ORF">GPUH_LOCUS2971</name>
</gene>
<accession>A0A183D2N0</accession>
<evidence type="ECO:0000313" key="3">
    <source>
        <dbReference type="WBParaSite" id="GPUH_0000297601-mRNA-1"/>
    </source>
</evidence>
<dbReference type="EMBL" id="UYRT01004771">
    <property type="protein sequence ID" value="VDK37206.1"/>
    <property type="molecule type" value="Genomic_DNA"/>
</dbReference>
<keyword evidence="2" id="KW-1185">Reference proteome</keyword>
<dbReference type="Proteomes" id="UP000271098">
    <property type="component" value="Unassembled WGS sequence"/>
</dbReference>
<dbReference type="WBParaSite" id="GPUH_0000297601-mRNA-1">
    <property type="protein sequence ID" value="GPUH_0000297601-mRNA-1"/>
    <property type="gene ID" value="GPUH_0000297601"/>
</dbReference>